<keyword evidence="3" id="KW-1185">Reference proteome</keyword>
<feature type="region of interest" description="Disordered" evidence="1">
    <location>
        <begin position="320"/>
        <end position="344"/>
    </location>
</feature>
<proteinExistence type="predicted"/>
<feature type="compositionally biased region" description="Basic and acidic residues" evidence="1">
    <location>
        <begin position="130"/>
        <end position="144"/>
    </location>
</feature>
<dbReference type="AlphaFoldDB" id="A0ABD2C6T8"/>
<feature type="compositionally biased region" description="Gly residues" evidence="1">
    <location>
        <begin position="115"/>
        <end position="124"/>
    </location>
</feature>
<accession>A0ABD2C6T8</accession>
<protein>
    <submittedName>
        <fullName evidence="2">Uncharacterized protein</fullName>
    </submittedName>
</protein>
<feature type="region of interest" description="Disordered" evidence="1">
    <location>
        <begin position="110"/>
        <end position="149"/>
    </location>
</feature>
<evidence type="ECO:0000313" key="3">
    <source>
        <dbReference type="Proteomes" id="UP001607302"/>
    </source>
</evidence>
<gene>
    <name evidence="2" type="ORF">V1478_000600</name>
</gene>
<dbReference type="Proteomes" id="UP001607302">
    <property type="component" value="Unassembled WGS sequence"/>
</dbReference>
<organism evidence="2 3">
    <name type="scientific">Vespula squamosa</name>
    <name type="common">Southern yellow jacket</name>
    <name type="synonym">Wasp</name>
    <dbReference type="NCBI Taxonomy" id="30214"/>
    <lineage>
        <taxon>Eukaryota</taxon>
        <taxon>Metazoa</taxon>
        <taxon>Ecdysozoa</taxon>
        <taxon>Arthropoda</taxon>
        <taxon>Hexapoda</taxon>
        <taxon>Insecta</taxon>
        <taxon>Pterygota</taxon>
        <taxon>Neoptera</taxon>
        <taxon>Endopterygota</taxon>
        <taxon>Hymenoptera</taxon>
        <taxon>Apocrita</taxon>
        <taxon>Aculeata</taxon>
        <taxon>Vespoidea</taxon>
        <taxon>Vespidae</taxon>
        <taxon>Vespinae</taxon>
        <taxon>Vespula</taxon>
    </lineage>
</organism>
<sequence>MSQNLPIIFPLHYNFIRNSMKRLSFFHGEASNTVNGLSSVNNINESFKDRARVTHFQSNERIYTSKRPHQIETNLSWNPKTVIVLTHRIHRSLYGCPETRKLSVNRRTSWEEGGGEWGGEGPGGSDVIEEEARGSERKAETTKREKVRKRPRLYVDRAARHGGQDTTPPPPPADPTMHPSVNYKVQGNKSGVNGQLFSIKLNYTLYDYIAEKNVPFDRVFNDIEEDENQIRKSLSTGCTEIHVDKGKKRKWKENEEIKIIRGPRSILKAENTNTANPSPGSRPKIRGSLALFAEDGHLLMRAQGQVLVYKNEKTLLHPKSFHLPPLLPPSSPPPPPSPPPPLHHHYHHHYHYHYHKHEHHHRRCLPPLPLLAPFKAVRSPHVNFTMIELDQVTQQFVLIEAHFWGFVGFLIKGGGDSHAKNFRYHARYFAEKPPPLSPSPVPTTRLSATTQNPSGRTLRCLITHIKLLTKSWRVSQ</sequence>
<feature type="region of interest" description="Disordered" evidence="1">
    <location>
        <begin position="157"/>
        <end position="176"/>
    </location>
</feature>
<name>A0ABD2C6T8_VESSQ</name>
<evidence type="ECO:0000256" key="1">
    <source>
        <dbReference type="SAM" id="MobiDB-lite"/>
    </source>
</evidence>
<feature type="compositionally biased region" description="Pro residues" evidence="1">
    <location>
        <begin position="325"/>
        <end position="341"/>
    </location>
</feature>
<comment type="caution">
    <text evidence="2">The sequence shown here is derived from an EMBL/GenBank/DDBJ whole genome shotgun (WGS) entry which is preliminary data.</text>
</comment>
<dbReference type="EMBL" id="JAUDFV010000020">
    <property type="protein sequence ID" value="KAL2740459.1"/>
    <property type="molecule type" value="Genomic_DNA"/>
</dbReference>
<evidence type="ECO:0000313" key="2">
    <source>
        <dbReference type="EMBL" id="KAL2740459.1"/>
    </source>
</evidence>
<reference evidence="2 3" key="1">
    <citation type="journal article" date="2024" name="Ann. Entomol. Soc. Am.">
        <title>Genomic analyses of the southern and eastern yellowjacket wasps (Hymenoptera: Vespidae) reveal evolutionary signatures of social life.</title>
        <authorList>
            <person name="Catto M.A."/>
            <person name="Caine P.B."/>
            <person name="Orr S.E."/>
            <person name="Hunt B.G."/>
            <person name="Goodisman M.A.D."/>
        </authorList>
    </citation>
    <scope>NUCLEOTIDE SEQUENCE [LARGE SCALE GENOMIC DNA]</scope>
    <source>
        <strain evidence="2">233</strain>
        <tissue evidence="2">Head and thorax</tissue>
    </source>
</reference>